<dbReference type="Proteomes" id="UP000008144">
    <property type="component" value="Unassembled WGS sequence"/>
</dbReference>
<dbReference type="AlphaFoldDB" id="H2XKN5"/>
<keyword evidence="3" id="KW-1185">Reference proteome</keyword>
<sequence length="98" mass="11040">MSVAKYSGARYSCVYWGRDLFGFFVLISLVCDNVAEVEHEHMTAAPKSPILQTSPSPIKMLSGLISPCVIFIPWMYSNPALMSLIMRRRKLHFKGLTS</sequence>
<keyword evidence="1" id="KW-0812">Transmembrane</keyword>
<dbReference type="Ensembl" id="ENSCINT00000035272.1">
    <property type="protein sequence ID" value="ENSCINP00000030217.1"/>
    <property type="gene ID" value="ENSCING00000024556.1"/>
</dbReference>
<proteinExistence type="predicted"/>
<evidence type="ECO:0000313" key="3">
    <source>
        <dbReference type="Proteomes" id="UP000008144"/>
    </source>
</evidence>
<dbReference type="InParanoid" id="H2XKN5"/>
<keyword evidence="1" id="KW-1133">Transmembrane helix</keyword>
<reference evidence="2" key="3">
    <citation type="submission" date="2025-09" db="UniProtKB">
        <authorList>
            <consortium name="Ensembl"/>
        </authorList>
    </citation>
    <scope>IDENTIFICATION</scope>
</reference>
<evidence type="ECO:0000313" key="2">
    <source>
        <dbReference type="Ensembl" id="ENSCINP00000030217.1"/>
    </source>
</evidence>
<organism evidence="2 3">
    <name type="scientific">Ciona intestinalis</name>
    <name type="common">Transparent sea squirt</name>
    <name type="synonym">Ascidia intestinalis</name>
    <dbReference type="NCBI Taxonomy" id="7719"/>
    <lineage>
        <taxon>Eukaryota</taxon>
        <taxon>Metazoa</taxon>
        <taxon>Chordata</taxon>
        <taxon>Tunicata</taxon>
        <taxon>Ascidiacea</taxon>
        <taxon>Phlebobranchia</taxon>
        <taxon>Cionidae</taxon>
        <taxon>Ciona</taxon>
    </lineage>
</organism>
<protein>
    <submittedName>
        <fullName evidence="2">Uncharacterized protein</fullName>
    </submittedName>
</protein>
<feature type="transmembrane region" description="Helical" evidence="1">
    <location>
        <begin position="64"/>
        <end position="85"/>
    </location>
</feature>
<evidence type="ECO:0000256" key="1">
    <source>
        <dbReference type="SAM" id="Phobius"/>
    </source>
</evidence>
<keyword evidence="1" id="KW-0472">Membrane</keyword>
<reference evidence="2" key="2">
    <citation type="submission" date="2025-08" db="UniProtKB">
        <authorList>
            <consortium name="Ensembl"/>
        </authorList>
    </citation>
    <scope>IDENTIFICATION</scope>
</reference>
<accession>H2XKN5</accession>
<dbReference type="HOGENOM" id="CLU_2333020_0_0_1"/>
<name>H2XKN5_CIOIN</name>
<reference evidence="3" key="1">
    <citation type="journal article" date="2002" name="Science">
        <title>The draft genome of Ciona intestinalis: insights into chordate and vertebrate origins.</title>
        <authorList>
            <person name="Dehal P."/>
            <person name="Satou Y."/>
            <person name="Campbell R.K."/>
            <person name="Chapman J."/>
            <person name="Degnan B."/>
            <person name="De Tomaso A."/>
            <person name="Davidson B."/>
            <person name="Di Gregorio A."/>
            <person name="Gelpke M."/>
            <person name="Goodstein D.M."/>
            <person name="Harafuji N."/>
            <person name="Hastings K.E."/>
            <person name="Ho I."/>
            <person name="Hotta K."/>
            <person name="Huang W."/>
            <person name="Kawashima T."/>
            <person name="Lemaire P."/>
            <person name="Martinez D."/>
            <person name="Meinertzhagen I.A."/>
            <person name="Necula S."/>
            <person name="Nonaka M."/>
            <person name="Putnam N."/>
            <person name="Rash S."/>
            <person name="Saiga H."/>
            <person name="Satake M."/>
            <person name="Terry A."/>
            <person name="Yamada L."/>
            <person name="Wang H.G."/>
            <person name="Awazu S."/>
            <person name="Azumi K."/>
            <person name="Boore J."/>
            <person name="Branno M."/>
            <person name="Chin-Bow S."/>
            <person name="DeSantis R."/>
            <person name="Doyle S."/>
            <person name="Francino P."/>
            <person name="Keys D.N."/>
            <person name="Haga S."/>
            <person name="Hayashi H."/>
            <person name="Hino K."/>
            <person name="Imai K.S."/>
            <person name="Inaba K."/>
            <person name="Kano S."/>
            <person name="Kobayashi K."/>
            <person name="Kobayashi M."/>
            <person name="Lee B.I."/>
            <person name="Makabe K.W."/>
            <person name="Manohar C."/>
            <person name="Matassi G."/>
            <person name="Medina M."/>
            <person name="Mochizuki Y."/>
            <person name="Mount S."/>
            <person name="Morishita T."/>
            <person name="Miura S."/>
            <person name="Nakayama A."/>
            <person name="Nishizaka S."/>
            <person name="Nomoto H."/>
            <person name="Ohta F."/>
            <person name="Oishi K."/>
            <person name="Rigoutsos I."/>
            <person name="Sano M."/>
            <person name="Sasaki A."/>
            <person name="Sasakura Y."/>
            <person name="Shoguchi E."/>
            <person name="Shin-i T."/>
            <person name="Spagnuolo A."/>
            <person name="Stainier D."/>
            <person name="Suzuki M.M."/>
            <person name="Tassy O."/>
            <person name="Takatori N."/>
            <person name="Tokuoka M."/>
            <person name="Yagi K."/>
            <person name="Yoshizaki F."/>
            <person name="Wada S."/>
            <person name="Zhang C."/>
            <person name="Hyatt P.D."/>
            <person name="Larimer F."/>
            <person name="Detter C."/>
            <person name="Doggett N."/>
            <person name="Glavina T."/>
            <person name="Hawkins T."/>
            <person name="Richardson P."/>
            <person name="Lucas S."/>
            <person name="Kohara Y."/>
            <person name="Levine M."/>
            <person name="Satoh N."/>
            <person name="Rokhsar D.S."/>
        </authorList>
    </citation>
    <scope>NUCLEOTIDE SEQUENCE [LARGE SCALE GENOMIC DNA]</scope>
</reference>